<organism evidence="1 2">
    <name type="scientific">Crotalaria pallida</name>
    <name type="common">Smooth rattlebox</name>
    <name type="synonym">Crotalaria striata</name>
    <dbReference type="NCBI Taxonomy" id="3830"/>
    <lineage>
        <taxon>Eukaryota</taxon>
        <taxon>Viridiplantae</taxon>
        <taxon>Streptophyta</taxon>
        <taxon>Embryophyta</taxon>
        <taxon>Tracheophyta</taxon>
        <taxon>Spermatophyta</taxon>
        <taxon>Magnoliopsida</taxon>
        <taxon>eudicotyledons</taxon>
        <taxon>Gunneridae</taxon>
        <taxon>Pentapetalae</taxon>
        <taxon>rosids</taxon>
        <taxon>fabids</taxon>
        <taxon>Fabales</taxon>
        <taxon>Fabaceae</taxon>
        <taxon>Papilionoideae</taxon>
        <taxon>50 kb inversion clade</taxon>
        <taxon>genistoids sensu lato</taxon>
        <taxon>core genistoids</taxon>
        <taxon>Crotalarieae</taxon>
        <taxon>Crotalaria</taxon>
    </lineage>
</organism>
<sequence length="84" mass="9986">MFICILMGWHGFDFQLEQKQISMSYLIGGLMQYQMLVEELITTIISSMILILQEFSSTFEHFDMPLQMVNGWKMMDSYHFFCPL</sequence>
<keyword evidence="2" id="KW-1185">Reference proteome</keyword>
<dbReference type="Proteomes" id="UP001372338">
    <property type="component" value="Unassembled WGS sequence"/>
</dbReference>
<dbReference type="AlphaFoldDB" id="A0AAN9EDL8"/>
<protein>
    <submittedName>
        <fullName evidence="1">Uncharacterized protein</fullName>
    </submittedName>
</protein>
<accession>A0AAN9EDL8</accession>
<name>A0AAN9EDL8_CROPI</name>
<reference evidence="1 2" key="1">
    <citation type="submission" date="2024-01" db="EMBL/GenBank/DDBJ databases">
        <title>The genomes of 5 underutilized Papilionoideae crops provide insights into root nodulation and disease resistanc.</title>
        <authorList>
            <person name="Yuan L."/>
        </authorList>
    </citation>
    <scope>NUCLEOTIDE SEQUENCE [LARGE SCALE GENOMIC DNA]</scope>
    <source>
        <strain evidence="1">ZHUSHIDOU_FW_LH</strain>
        <tissue evidence="1">Leaf</tissue>
    </source>
</reference>
<proteinExistence type="predicted"/>
<evidence type="ECO:0000313" key="2">
    <source>
        <dbReference type="Proteomes" id="UP001372338"/>
    </source>
</evidence>
<gene>
    <name evidence="1" type="ORF">RIF29_28805</name>
</gene>
<dbReference type="EMBL" id="JAYWIO010000006">
    <property type="protein sequence ID" value="KAK7255396.1"/>
    <property type="molecule type" value="Genomic_DNA"/>
</dbReference>
<comment type="caution">
    <text evidence="1">The sequence shown here is derived from an EMBL/GenBank/DDBJ whole genome shotgun (WGS) entry which is preliminary data.</text>
</comment>
<evidence type="ECO:0000313" key="1">
    <source>
        <dbReference type="EMBL" id="KAK7255396.1"/>
    </source>
</evidence>